<evidence type="ECO:0000256" key="1">
    <source>
        <dbReference type="SAM" id="MobiDB-lite"/>
    </source>
</evidence>
<proteinExistence type="predicted"/>
<dbReference type="Proteomes" id="UP000608890">
    <property type="component" value="Unassembled WGS sequence"/>
</dbReference>
<evidence type="ECO:0000313" key="2">
    <source>
        <dbReference type="EMBL" id="GGM47338.1"/>
    </source>
</evidence>
<dbReference type="AlphaFoldDB" id="A0A917U162"/>
<organism evidence="2 3">
    <name type="scientific">Micromonospora sonchi</name>
    <dbReference type="NCBI Taxonomy" id="1763543"/>
    <lineage>
        <taxon>Bacteria</taxon>
        <taxon>Bacillati</taxon>
        <taxon>Actinomycetota</taxon>
        <taxon>Actinomycetes</taxon>
        <taxon>Micromonosporales</taxon>
        <taxon>Micromonosporaceae</taxon>
        <taxon>Micromonospora</taxon>
    </lineage>
</organism>
<evidence type="ECO:0000313" key="3">
    <source>
        <dbReference type="Proteomes" id="UP000608890"/>
    </source>
</evidence>
<sequence>MFGHAETRAPAVLAVVLDEHLKVVAAVGRPDQMPEPAHDRDTAERLVNASGPDAQHRRREIGKALRGIRVTFSTVLNGRRVRCMAEPMSVTGSTATHLLVMVHEDSTADSGHGPVRDRGAHLDDGDREVLTELAAGKTQLSIASSLRLTRRGLDHRVARLRRNLGESSLTLTGLVASTYAAGILVSGAWPPRTRDQLG</sequence>
<keyword evidence="3" id="KW-1185">Reference proteome</keyword>
<reference evidence="2" key="1">
    <citation type="journal article" date="2014" name="Int. J. Syst. Evol. Microbiol.">
        <title>Complete genome sequence of Corynebacterium casei LMG S-19264T (=DSM 44701T), isolated from a smear-ripened cheese.</title>
        <authorList>
            <consortium name="US DOE Joint Genome Institute (JGI-PGF)"/>
            <person name="Walter F."/>
            <person name="Albersmeier A."/>
            <person name="Kalinowski J."/>
            <person name="Ruckert C."/>
        </authorList>
    </citation>
    <scope>NUCLEOTIDE SEQUENCE</scope>
    <source>
        <strain evidence="2">CGMCC 4.7312</strain>
    </source>
</reference>
<protein>
    <recommendedName>
        <fullName evidence="4">HTH luxR-type domain-containing protein</fullName>
    </recommendedName>
</protein>
<evidence type="ECO:0008006" key="4">
    <source>
        <dbReference type="Google" id="ProtNLM"/>
    </source>
</evidence>
<accession>A0A917U162</accession>
<comment type="caution">
    <text evidence="2">The sequence shown here is derived from an EMBL/GenBank/DDBJ whole genome shotgun (WGS) entry which is preliminary data.</text>
</comment>
<reference evidence="2" key="2">
    <citation type="submission" date="2020-09" db="EMBL/GenBank/DDBJ databases">
        <authorList>
            <person name="Sun Q."/>
            <person name="Zhou Y."/>
        </authorList>
    </citation>
    <scope>NUCLEOTIDE SEQUENCE</scope>
    <source>
        <strain evidence="2">CGMCC 4.7312</strain>
    </source>
</reference>
<dbReference type="EMBL" id="BMNB01000015">
    <property type="protein sequence ID" value="GGM47338.1"/>
    <property type="molecule type" value="Genomic_DNA"/>
</dbReference>
<name>A0A917U162_9ACTN</name>
<gene>
    <name evidence="2" type="ORF">GCM10011608_35130</name>
</gene>
<feature type="region of interest" description="Disordered" evidence="1">
    <location>
        <begin position="30"/>
        <end position="56"/>
    </location>
</feature>